<keyword evidence="5" id="KW-1185">Reference proteome</keyword>
<feature type="region of interest" description="Disordered" evidence="2">
    <location>
        <begin position="56"/>
        <end position="86"/>
    </location>
</feature>
<evidence type="ECO:0000313" key="5">
    <source>
        <dbReference type="Proteomes" id="UP000229730"/>
    </source>
</evidence>
<dbReference type="Gene3D" id="2.40.160.10">
    <property type="entry name" value="Porin"/>
    <property type="match status" value="1"/>
</dbReference>
<keyword evidence="3" id="KW-0732">Signal</keyword>
<feature type="coiled-coil region" evidence="1">
    <location>
        <begin position="27"/>
        <end position="54"/>
    </location>
</feature>
<keyword evidence="1" id="KW-0175">Coiled coil</keyword>
<dbReference type="AlphaFoldDB" id="A0A2G4YPN1"/>
<evidence type="ECO:0000256" key="3">
    <source>
        <dbReference type="SAM" id="SignalP"/>
    </source>
</evidence>
<dbReference type="OrthoDB" id="9807854at2"/>
<feature type="signal peptide" evidence="3">
    <location>
        <begin position="1"/>
        <end position="24"/>
    </location>
</feature>
<protein>
    <recommendedName>
        <fullName evidence="6">Porin</fullName>
    </recommendedName>
</protein>
<name>A0A2G4YPN1_9PROT</name>
<organism evidence="4 5">
    <name type="scientific">Paremcibacter congregatus</name>
    <dbReference type="NCBI Taxonomy" id="2043170"/>
    <lineage>
        <taxon>Bacteria</taxon>
        <taxon>Pseudomonadati</taxon>
        <taxon>Pseudomonadota</taxon>
        <taxon>Alphaproteobacteria</taxon>
        <taxon>Emcibacterales</taxon>
        <taxon>Emcibacteraceae</taxon>
        <taxon>Paremcibacter</taxon>
    </lineage>
</organism>
<reference evidence="4 5" key="1">
    <citation type="submission" date="2017-10" db="EMBL/GenBank/DDBJ databases">
        <title>Frigbacter circumglobatus gen. nov. sp. nov., isolated from sediment cultured in situ.</title>
        <authorList>
            <person name="Zhao Z."/>
        </authorList>
    </citation>
    <scope>NUCLEOTIDE SEQUENCE [LARGE SCALE GENOMIC DNA]</scope>
    <source>
        <strain evidence="4 5">ZYL</strain>
    </source>
</reference>
<sequence length="437" mass="47303">MTRFAKLICPALLFTTCLTPPAFSQTRDELTSEVNSLKNRVEALEKLIEKLTTAGAPAPAMSKPDLPDKTVTFSSSDPAPTLKSADGKSEFNVRGRVFVDWSAGSDDQGTFDISGTKLRAAWFGVEGKATDNIKYKFEADFGGNNVSVKDAYLQFKVQNWAYTIGQSKMPNSLEWNTAISQTSLMERGAFKSAFGFGRGMGIKAGTGGDTWGFTAGIFQGTNTFSSNTEEGWTAAARVNYGGKLDNTTWLVGMSGRLRDMNDRTLSYKAKAVTNLTSNLVSTGGTNKDKLIAAEAAFSHGAFFGAAEYAFLSATDAGTLGRNANFSGGYIEFGYILTGENRPLDIKKGAWGRPKVANPFDRKGGLGMWQITARYDTLDLTNNGAFGGQQTSYIVNLSWYMTRYVRALLDYGHTEVSDLALGAENASDVVGLRLNVDW</sequence>
<proteinExistence type="predicted"/>
<dbReference type="EMBL" id="PDEM01000025">
    <property type="protein sequence ID" value="PHZ84268.1"/>
    <property type="molecule type" value="Genomic_DNA"/>
</dbReference>
<evidence type="ECO:0000256" key="1">
    <source>
        <dbReference type="SAM" id="Coils"/>
    </source>
</evidence>
<feature type="chain" id="PRO_5013612979" description="Porin" evidence="3">
    <location>
        <begin position="25"/>
        <end position="437"/>
    </location>
</feature>
<evidence type="ECO:0008006" key="6">
    <source>
        <dbReference type="Google" id="ProtNLM"/>
    </source>
</evidence>
<dbReference type="Pfam" id="PF07396">
    <property type="entry name" value="Porin_O_P"/>
    <property type="match status" value="1"/>
</dbReference>
<accession>A0A2G4YPN1</accession>
<dbReference type="InParanoid" id="A0A2G4YPN1"/>
<dbReference type="RefSeq" id="WP_099474250.1">
    <property type="nucleotide sequence ID" value="NZ_CAXBMK010000002.1"/>
</dbReference>
<comment type="caution">
    <text evidence="4">The sequence shown here is derived from an EMBL/GenBank/DDBJ whole genome shotgun (WGS) entry which is preliminary data.</text>
</comment>
<dbReference type="SUPFAM" id="SSF56935">
    <property type="entry name" value="Porins"/>
    <property type="match status" value="1"/>
</dbReference>
<dbReference type="InterPro" id="IPR023614">
    <property type="entry name" value="Porin_dom_sf"/>
</dbReference>
<evidence type="ECO:0000256" key="2">
    <source>
        <dbReference type="SAM" id="MobiDB-lite"/>
    </source>
</evidence>
<dbReference type="Proteomes" id="UP000229730">
    <property type="component" value="Unassembled WGS sequence"/>
</dbReference>
<evidence type="ECO:0000313" key="4">
    <source>
        <dbReference type="EMBL" id="PHZ84268.1"/>
    </source>
</evidence>
<gene>
    <name evidence="4" type="ORF">CRD36_13850</name>
</gene>
<dbReference type="InterPro" id="IPR010870">
    <property type="entry name" value="Porin_O/P"/>
</dbReference>